<dbReference type="EMBL" id="JARK01001380">
    <property type="protein sequence ID" value="EYC13367.1"/>
    <property type="molecule type" value="Genomic_DNA"/>
</dbReference>
<evidence type="ECO:0000313" key="1">
    <source>
        <dbReference type="EMBL" id="EYC13367.1"/>
    </source>
</evidence>
<reference evidence="2" key="1">
    <citation type="journal article" date="2015" name="Nat. Genet.">
        <title>The genome and transcriptome of the zoonotic hookworm Ancylostoma ceylanicum identify infection-specific gene families.</title>
        <authorList>
            <person name="Schwarz E.M."/>
            <person name="Hu Y."/>
            <person name="Antoshechkin I."/>
            <person name="Miller M.M."/>
            <person name="Sternberg P.W."/>
            <person name="Aroian R.V."/>
        </authorList>
    </citation>
    <scope>NUCLEOTIDE SEQUENCE</scope>
    <source>
        <strain evidence="2">HY135</strain>
    </source>
</reference>
<evidence type="ECO:0000313" key="2">
    <source>
        <dbReference type="Proteomes" id="UP000024635"/>
    </source>
</evidence>
<protein>
    <submittedName>
        <fullName evidence="1">Uncharacterized protein</fullName>
    </submittedName>
</protein>
<dbReference type="Proteomes" id="UP000024635">
    <property type="component" value="Unassembled WGS sequence"/>
</dbReference>
<name>A0A016UES4_9BILA</name>
<accession>A0A016UES4</accession>
<sequence>MTISVRYINRHKSGESTTLEEVEVAKIWSQEVDRSKLCWLSATAATLTNESWLVRSIRLTASHVNSGQQTVTGPVLENGFNHFEAVCVYRWNQRVE</sequence>
<gene>
    <name evidence="1" type="primary">Acey_s0044.g945</name>
    <name evidence="1" type="ORF">Y032_0044g945</name>
</gene>
<organism evidence="1 2">
    <name type="scientific">Ancylostoma ceylanicum</name>
    <dbReference type="NCBI Taxonomy" id="53326"/>
    <lineage>
        <taxon>Eukaryota</taxon>
        <taxon>Metazoa</taxon>
        <taxon>Ecdysozoa</taxon>
        <taxon>Nematoda</taxon>
        <taxon>Chromadorea</taxon>
        <taxon>Rhabditida</taxon>
        <taxon>Rhabditina</taxon>
        <taxon>Rhabditomorpha</taxon>
        <taxon>Strongyloidea</taxon>
        <taxon>Ancylostomatidae</taxon>
        <taxon>Ancylostomatinae</taxon>
        <taxon>Ancylostoma</taxon>
    </lineage>
</organism>
<keyword evidence="2" id="KW-1185">Reference proteome</keyword>
<dbReference type="AlphaFoldDB" id="A0A016UES4"/>
<proteinExistence type="predicted"/>
<comment type="caution">
    <text evidence="1">The sequence shown here is derived from an EMBL/GenBank/DDBJ whole genome shotgun (WGS) entry which is preliminary data.</text>
</comment>